<feature type="compositionally biased region" description="Low complexity" evidence="1">
    <location>
        <begin position="164"/>
        <end position="182"/>
    </location>
</feature>
<feature type="compositionally biased region" description="Low complexity" evidence="1">
    <location>
        <begin position="192"/>
        <end position="240"/>
    </location>
</feature>
<evidence type="ECO:0000313" key="2">
    <source>
        <dbReference type="EMBL" id="GJJ72560.1"/>
    </source>
</evidence>
<dbReference type="AlphaFoldDB" id="A0A9P3H9Q7"/>
<dbReference type="Proteomes" id="UP000827284">
    <property type="component" value="Unassembled WGS sequence"/>
</dbReference>
<evidence type="ECO:0000256" key="1">
    <source>
        <dbReference type="SAM" id="MobiDB-lite"/>
    </source>
</evidence>
<keyword evidence="3" id="KW-1185">Reference proteome</keyword>
<comment type="caution">
    <text evidence="2">The sequence shown here is derived from an EMBL/GenBank/DDBJ whole genome shotgun (WGS) entry which is preliminary data.</text>
</comment>
<feature type="compositionally biased region" description="Low complexity" evidence="1">
    <location>
        <begin position="13"/>
        <end position="49"/>
    </location>
</feature>
<feature type="compositionally biased region" description="Low complexity" evidence="1">
    <location>
        <begin position="89"/>
        <end position="117"/>
    </location>
</feature>
<protein>
    <submittedName>
        <fullName evidence="2">Uncharacterized protein</fullName>
    </submittedName>
</protein>
<feature type="region of interest" description="Disordered" evidence="1">
    <location>
        <begin position="1"/>
        <end position="127"/>
    </location>
</feature>
<evidence type="ECO:0000313" key="3">
    <source>
        <dbReference type="Proteomes" id="UP000827284"/>
    </source>
</evidence>
<name>A0A9P3H9Q7_9FUNG</name>
<sequence>MSSRDSHLSIDTAHANAAAHNRHSNQQALPSPMSSTSRSSSSSLSSQSLPCPPPEGMISTATLSHPPTLAIPSVPYPPPTHSNNGYLNQQQHTQQRQRSLSGSGPAGGSVPPSWGAPTRAHSPEEEEHMARLALANMNRRPSLPANHPYHHPMERLPSHDPRRQQQILQQQQQSQQSYFRQQHGNNSMGGRSSASSQQPPAGAVPLTPNTPTSSSSSSSSGPAPPSLTSSNSNSNSNSSNGAGAPPPQVVRHPLWRLDCQSCKTTLCEQAMQGHLVGDPSKKLFSTNLAIG</sequence>
<reference evidence="2" key="1">
    <citation type="submission" date="2021-11" db="EMBL/GenBank/DDBJ databases">
        <authorList>
            <person name="Herlambang A."/>
            <person name="Guo Y."/>
            <person name="Takashima Y."/>
            <person name="Nishizawa T."/>
        </authorList>
    </citation>
    <scope>NUCLEOTIDE SEQUENCE</scope>
    <source>
        <strain evidence="2">E1425</strain>
    </source>
</reference>
<dbReference type="OrthoDB" id="2448655at2759"/>
<feature type="compositionally biased region" description="Basic and acidic residues" evidence="1">
    <location>
        <begin position="151"/>
        <end position="163"/>
    </location>
</feature>
<dbReference type="EMBL" id="BQFW01000007">
    <property type="protein sequence ID" value="GJJ72560.1"/>
    <property type="molecule type" value="Genomic_DNA"/>
</dbReference>
<proteinExistence type="predicted"/>
<gene>
    <name evidence="2" type="ORF">EMPS_04918</name>
</gene>
<accession>A0A9P3H9Q7</accession>
<reference evidence="2" key="2">
    <citation type="journal article" date="2022" name="Microbiol. Resour. Announc.">
        <title>Whole-Genome Sequence of Entomortierella parvispora E1425, a Mucoromycotan Fungus Associated with Burkholderiaceae-Related Endosymbiotic Bacteria.</title>
        <authorList>
            <person name="Herlambang A."/>
            <person name="Guo Y."/>
            <person name="Takashima Y."/>
            <person name="Narisawa K."/>
            <person name="Ohta H."/>
            <person name="Nishizawa T."/>
        </authorList>
    </citation>
    <scope>NUCLEOTIDE SEQUENCE</scope>
    <source>
        <strain evidence="2">E1425</strain>
    </source>
</reference>
<organism evidence="2 3">
    <name type="scientific">Entomortierella parvispora</name>
    <dbReference type="NCBI Taxonomy" id="205924"/>
    <lineage>
        <taxon>Eukaryota</taxon>
        <taxon>Fungi</taxon>
        <taxon>Fungi incertae sedis</taxon>
        <taxon>Mucoromycota</taxon>
        <taxon>Mortierellomycotina</taxon>
        <taxon>Mortierellomycetes</taxon>
        <taxon>Mortierellales</taxon>
        <taxon>Mortierellaceae</taxon>
        <taxon>Entomortierella</taxon>
    </lineage>
</organism>
<feature type="region of interest" description="Disordered" evidence="1">
    <location>
        <begin position="140"/>
        <end position="249"/>
    </location>
</feature>